<gene>
    <name evidence="2" type="ORF">MSTO_18960</name>
</gene>
<accession>A0A7I7Q6E5</accession>
<dbReference type="Gene3D" id="3.10.450.50">
    <property type="match status" value="1"/>
</dbReference>
<dbReference type="EMBL" id="AP022587">
    <property type="protein sequence ID" value="BBY21691.1"/>
    <property type="molecule type" value="Genomic_DNA"/>
</dbReference>
<dbReference type="Pfam" id="PF12680">
    <property type="entry name" value="SnoaL_2"/>
    <property type="match status" value="1"/>
</dbReference>
<organism evidence="2 3">
    <name type="scientific">Mycobacterium stomatepiae</name>
    <dbReference type="NCBI Taxonomy" id="470076"/>
    <lineage>
        <taxon>Bacteria</taxon>
        <taxon>Bacillati</taxon>
        <taxon>Actinomycetota</taxon>
        <taxon>Actinomycetes</taxon>
        <taxon>Mycobacteriales</taxon>
        <taxon>Mycobacteriaceae</taxon>
        <taxon>Mycobacterium</taxon>
        <taxon>Mycobacterium simiae complex</taxon>
    </lineage>
</organism>
<sequence>MNPDAVGFSKQWVDAWNAHDVEAVLGHFHDDVVFTSPVAARVVPGSSGVVRGKSELRRYWALALQQVPNLHFHIEDVYLGVDTIVIAYRNQDGGLVSEVLRFSGGLIVEGAGTYSVR</sequence>
<evidence type="ECO:0000259" key="1">
    <source>
        <dbReference type="Pfam" id="PF12680"/>
    </source>
</evidence>
<dbReference type="Proteomes" id="UP000467130">
    <property type="component" value="Chromosome"/>
</dbReference>
<dbReference type="KEGG" id="msto:MSTO_18960"/>
<dbReference type="InterPro" id="IPR032710">
    <property type="entry name" value="NTF2-like_dom_sf"/>
</dbReference>
<proteinExistence type="predicted"/>
<evidence type="ECO:0000313" key="3">
    <source>
        <dbReference type="Proteomes" id="UP000467130"/>
    </source>
</evidence>
<feature type="domain" description="SnoaL-like" evidence="1">
    <location>
        <begin position="11"/>
        <end position="108"/>
    </location>
</feature>
<reference evidence="2 3" key="1">
    <citation type="journal article" date="2019" name="Emerg. Microbes Infect.">
        <title>Comprehensive subspecies identification of 175 nontuberculous mycobacteria species based on 7547 genomic profiles.</title>
        <authorList>
            <person name="Matsumoto Y."/>
            <person name="Kinjo T."/>
            <person name="Motooka D."/>
            <person name="Nabeya D."/>
            <person name="Jung N."/>
            <person name="Uechi K."/>
            <person name="Horii T."/>
            <person name="Iida T."/>
            <person name="Fujita J."/>
            <person name="Nakamura S."/>
        </authorList>
    </citation>
    <scope>NUCLEOTIDE SEQUENCE [LARGE SCALE GENOMIC DNA]</scope>
    <source>
        <strain evidence="2 3">JCM 17783</strain>
    </source>
</reference>
<keyword evidence="3" id="KW-1185">Reference proteome</keyword>
<dbReference type="AlphaFoldDB" id="A0A7I7Q6E5"/>
<dbReference type="RefSeq" id="WP_163789747.1">
    <property type="nucleotide sequence ID" value="NZ_AP022587.1"/>
</dbReference>
<dbReference type="SUPFAM" id="SSF54427">
    <property type="entry name" value="NTF2-like"/>
    <property type="match status" value="1"/>
</dbReference>
<protein>
    <recommendedName>
        <fullName evidence="1">SnoaL-like domain-containing protein</fullName>
    </recommendedName>
</protein>
<dbReference type="InterPro" id="IPR037401">
    <property type="entry name" value="SnoaL-like"/>
</dbReference>
<evidence type="ECO:0000313" key="2">
    <source>
        <dbReference type="EMBL" id="BBY21691.1"/>
    </source>
</evidence>
<name>A0A7I7Q6E5_9MYCO</name>